<keyword evidence="4" id="KW-1185">Reference proteome</keyword>
<feature type="domain" description="Secretion system C-terminal sorting" evidence="2">
    <location>
        <begin position="485"/>
        <end position="554"/>
    </location>
</feature>
<dbReference type="Pfam" id="PF18962">
    <property type="entry name" value="Por_Secre_tail"/>
    <property type="match status" value="1"/>
</dbReference>
<dbReference type="NCBIfam" id="TIGR04183">
    <property type="entry name" value="Por_Secre_tail"/>
    <property type="match status" value="1"/>
</dbReference>
<feature type="signal peptide" evidence="1">
    <location>
        <begin position="1"/>
        <end position="34"/>
    </location>
</feature>
<protein>
    <submittedName>
        <fullName evidence="3">T9SS type A sorting domain-containing protein</fullName>
    </submittedName>
</protein>
<organism evidence="3 4">
    <name type="scientific">Chitinophaga defluvii</name>
    <dbReference type="NCBI Taxonomy" id="3163343"/>
    <lineage>
        <taxon>Bacteria</taxon>
        <taxon>Pseudomonadati</taxon>
        <taxon>Bacteroidota</taxon>
        <taxon>Chitinophagia</taxon>
        <taxon>Chitinophagales</taxon>
        <taxon>Chitinophagaceae</taxon>
        <taxon>Chitinophaga</taxon>
    </lineage>
</organism>
<dbReference type="EMBL" id="JBEXAC010000001">
    <property type="protein sequence ID" value="MET6997090.1"/>
    <property type="molecule type" value="Genomic_DNA"/>
</dbReference>
<reference evidence="3 4" key="1">
    <citation type="submission" date="2024-06" db="EMBL/GenBank/DDBJ databases">
        <title>Chitinophaga defluvii sp. nov., isolated from municipal sewage.</title>
        <authorList>
            <person name="Zhang L."/>
        </authorList>
    </citation>
    <scope>NUCLEOTIDE SEQUENCE [LARGE SCALE GENOMIC DNA]</scope>
    <source>
        <strain evidence="3 4">H8</strain>
    </source>
</reference>
<gene>
    <name evidence="3" type="ORF">ABR189_06905</name>
</gene>
<name>A0ABV2T3A6_9BACT</name>
<evidence type="ECO:0000259" key="2">
    <source>
        <dbReference type="Pfam" id="PF18962"/>
    </source>
</evidence>
<accession>A0ABV2T3A6</accession>
<comment type="caution">
    <text evidence="3">The sequence shown here is derived from an EMBL/GenBank/DDBJ whole genome shotgun (WGS) entry which is preliminary data.</text>
</comment>
<evidence type="ECO:0000313" key="4">
    <source>
        <dbReference type="Proteomes" id="UP001549749"/>
    </source>
</evidence>
<evidence type="ECO:0000313" key="3">
    <source>
        <dbReference type="EMBL" id="MET6997090.1"/>
    </source>
</evidence>
<dbReference type="InterPro" id="IPR026444">
    <property type="entry name" value="Secre_tail"/>
</dbReference>
<proteinExistence type="predicted"/>
<dbReference type="RefSeq" id="WP_354659730.1">
    <property type="nucleotide sequence ID" value="NZ_JBEXAC010000001.1"/>
</dbReference>
<evidence type="ECO:0000256" key="1">
    <source>
        <dbReference type="SAM" id="SignalP"/>
    </source>
</evidence>
<keyword evidence="1" id="KW-0732">Signal</keyword>
<sequence>MRISFLSRSVAYYCSAARRCMLLLTVVLTGKAVAQTFPDLSLDSSHRSNVSFTNTSNAYCEVPPWVIKGSWHQYFFTTAWTKTWASPTSLAEPTTSINFSTSGYGPFNVLCQLSWWNGFLSPASLPAGYHWRRQYNGIFSVHHYTHSTQGSINLAFTHGENKNERQLDNSGTGQLYANTFDTSYPPVLSNPATYSGYAPGSATYLECWRAYHATVNLAWLPNTAATDWGNGYYYDHGPFVWPYSGYYHTDGSKSSSGLRHPTSVTKGDSIYVYYIDSSVDNIAPGVPGSGIKVAKAHLNDAIDPLKWYVYTASGWVASLPSGFTKETMLNYVKVNGPASASLIYEWQMDPVRFSVAKIKGTDYYLGAKLFLDYSVSGTSPAARIGLYLSKDMVTWSSRKLLVDDVSGGWEASELHYPIFLNKTGDNNEEIDLDDFYIIGSRNGTSIGRLHLKLSFVTPLARTQQPAVPQIKQTTEMPVALSLMGNPLNTDEVHLLLEGNTKPASRLLIEVFDLKGRLCKSKWQPAGGKQLMIKVNELPAGMYIVRLRNEKGTVVANTVKFIK</sequence>
<feature type="chain" id="PRO_5045886243" evidence="1">
    <location>
        <begin position="35"/>
        <end position="562"/>
    </location>
</feature>
<dbReference type="Proteomes" id="UP001549749">
    <property type="component" value="Unassembled WGS sequence"/>
</dbReference>